<keyword evidence="2" id="KW-1185">Reference proteome</keyword>
<dbReference type="GeneID" id="64638359"/>
<evidence type="ECO:0000313" key="2">
    <source>
        <dbReference type="Proteomes" id="UP000807769"/>
    </source>
</evidence>
<dbReference type="RefSeq" id="XP_041196514.1">
    <property type="nucleotide sequence ID" value="XM_041344343.1"/>
</dbReference>
<dbReference type="Proteomes" id="UP000807769">
    <property type="component" value="Unassembled WGS sequence"/>
</dbReference>
<proteinExistence type="predicted"/>
<name>A0A9P7EHU7_9AGAM</name>
<reference evidence="1" key="1">
    <citation type="journal article" date="2020" name="New Phytol.">
        <title>Comparative genomics reveals dynamic genome evolution in host specialist ectomycorrhizal fungi.</title>
        <authorList>
            <person name="Lofgren L.A."/>
            <person name="Nguyen N.H."/>
            <person name="Vilgalys R."/>
            <person name="Ruytinx J."/>
            <person name="Liao H.L."/>
            <person name="Branco S."/>
            <person name="Kuo A."/>
            <person name="LaButti K."/>
            <person name="Lipzen A."/>
            <person name="Andreopoulos W."/>
            <person name="Pangilinan J."/>
            <person name="Riley R."/>
            <person name="Hundley H."/>
            <person name="Na H."/>
            <person name="Barry K."/>
            <person name="Grigoriev I.V."/>
            <person name="Stajich J.E."/>
            <person name="Kennedy P.G."/>
        </authorList>
    </citation>
    <scope>NUCLEOTIDE SEQUENCE</scope>
    <source>
        <strain evidence="1">MN1</strain>
    </source>
</reference>
<protein>
    <submittedName>
        <fullName evidence="1">Uncharacterized protein</fullName>
    </submittedName>
</protein>
<dbReference type="AlphaFoldDB" id="A0A9P7EHU7"/>
<dbReference type="EMBL" id="JABBWG010000006">
    <property type="protein sequence ID" value="KAG1821774.1"/>
    <property type="molecule type" value="Genomic_DNA"/>
</dbReference>
<evidence type="ECO:0000313" key="1">
    <source>
        <dbReference type="EMBL" id="KAG1821774.1"/>
    </source>
</evidence>
<accession>A0A9P7EHU7</accession>
<comment type="caution">
    <text evidence="1">The sequence shown here is derived from an EMBL/GenBank/DDBJ whole genome shotgun (WGS) entry which is preliminary data.</text>
</comment>
<sequence length="153" mass="17113">MKRRKCRKCRWNILKDISKHLTRIVPVLLLHILATRASRIEKSSASLLGRPTCNPRYLCTRLDITANLLSLPPLQLLPLTGLAADIDYDIMWLGSPVGMFAICGGIHHGHASKRPVTHSFLLRQKEACEEDARADGVWPLVAVAHQMMVFDGP</sequence>
<dbReference type="OrthoDB" id="3265156at2759"/>
<gene>
    <name evidence="1" type="ORF">BJ212DRAFT_920031</name>
</gene>
<organism evidence="1 2">
    <name type="scientific">Suillus subaureus</name>
    <dbReference type="NCBI Taxonomy" id="48587"/>
    <lineage>
        <taxon>Eukaryota</taxon>
        <taxon>Fungi</taxon>
        <taxon>Dikarya</taxon>
        <taxon>Basidiomycota</taxon>
        <taxon>Agaricomycotina</taxon>
        <taxon>Agaricomycetes</taxon>
        <taxon>Agaricomycetidae</taxon>
        <taxon>Boletales</taxon>
        <taxon>Suillineae</taxon>
        <taxon>Suillaceae</taxon>
        <taxon>Suillus</taxon>
    </lineage>
</organism>